<accession>A0AA38SBJ2</accession>
<dbReference type="PANTHER" id="PTHR31569">
    <property type="entry name" value="SWIM-TYPE DOMAIN-CONTAINING PROTEIN"/>
    <property type="match status" value="1"/>
</dbReference>
<dbReference type="EMBL" id="JARYMX010000008">
    <property type="protein sequence ID" value="KAJ9539293.1"/>
    <property type="molecule type" value="Genomic_DNA"/>
</dbReference>
<name>A0AA38SBJ2_9ASTR</name>
<dbReference type="CDD" id="cd22744">
    <property type="entry name" value="OTU"/>
    <property type="match status" value="1"/>
</dbReference>
<keyword evidence="2" id="KW-1185">Reference proteome</keyword>
<reference evidence="1" key="1">
    <citation type="submission" date="2023-03" db="EMBL/GenBank/DDBJ databases">
        <title>Chromosome-scale reference genome and RAD-based genetic map of yellow starthistle (Centaurea solstitialis) reveal putative structural variation and QTLs associated with invader traits.</title>
        <authorList>
            <person name="Reatini B."/>
            <person name="Cang F.A."/>
            <person name="Jiang Q."/>
            <person name="Mckibben M.T.W."/>
            <person name="Barker M.S."/>
            <person name="Rieseberg L.H."/>
            <person name="Dlugosch K.M."/>
        </authorList>
    </citation>
    <scope>NUCLEOTIDE SEQUENCE</scope>
    <source>
        <strain evidence="1">CAN-66</strain>
        <tissue evidence="1">Leaf</tissue>
    </source>
</reference>
<sequence length="463" mass="53516">MEARCDDYGGDSRECATDLPLTSSLTVPSGRYDTWTFLHYITHDQLASINACKVVFPDAKRLICTWHIYQNVMKHCRPSITNSQSWNSFYQAWLQLLNSPNQEWYTHNLAKLQEKLLNYPGVLDYVDRIWLTPHKEMFVSAWADQFLHFGNQTTNRVENYTSRLEKHLEHIDGVILSQDTSIKASFEYKNVLGLRKPTYFLEIVVVNCVQVVGCHVRMNKHYICVNTYLFHLMRSMYFGKKLDFSPCVSALDDEIQFDDEVQMFRETSTKQSVHGRKSMFKKLKDMVKSSKAFSKKNNIDDPHSSYFQRQPATPNPYLDQIPSLFHPYIAHIENVLGDGNCGFRAISTCLGGNENAWDDIRRDLMVELTKYLHYYSIVFGSNECGRIYEAKGVFAPAMHWIVMPGMAILTASRYNVILHVLSMRGNVTYLPQRTLPLSSSSEHVLIVIVHVDNNHYIKVVLIH</sequence>
<comment type="caution">
    <text evidence="1">The sequence shown here is derived from an EMBL/GenBank/DDBJ whole genome shotgun (WGS) entry which is preliminary data.</text>
</comment>
<dbReference type="PANTHER" id="PTHR31569:SF4">
    <property type="entry name" value="SWIM-TYPE DOMAIN-CONTAINING PROTEIN"/>
    <property type="match status" value="1"/>
</dbReference>
<dbReference type="InterPro" id="IPR052579">
    <property type="entry name" value="Zinc_finger_SWIM"/>
</dbReference>
<gene>
    <name evidence="1" type="ORF">OSB04_032026</name>
</gene>
<evidence type="ECO:0000313" key="2">
    <source>
        <dbReference type="Proteomes" id="UP001172457"/>
    </source>
</evidence>
<dbReference type="AlphaFoldDB" id="A0AA38SBJ2"/>
<organism evidence="1 2">
    <name type="scientific">Centaurea solstitialis</name>
    <name type="common">yellow star-thistle</name>
    <dbReference type="NCBI Taxonomy" id="347529"/>
    <lineage>
        <taxon>Eukaryota</taxon>
        <taxon>Viridiplantae</taxon>
        <taxon>Streptophyta</taxon>
        <taxon>Embryophyta</taxon>
        <taxon>Tracheophyta</taxon>
        <taxon>Spermatophyta</taxon>
        <taxon>Magnoliopsida</taxon>
        <taxon>eudicotyledons</taxon>
        <taxon>Gunneridae</taxon>
        <taxon>Pentapetalae</taxon>
        <taxon>asterids</taxon>
        <taxon>campanulids</taxon>
        <taxon>Asterales</taxon>
        <taxon>Asteraceae</taxon>
        <taxon>Carduoideae</taxon>
        <taxon>Cardueae</taxon>
        <taxon>Centaureinae</taxon>
        <taxon>Centaurea</taxon>
    </lineage>
</organism>
<proteinExistence type="predicted"/>
<protein>
    <recommendedName>
        <fullName evidence="3">Protein FAR1-RELATED SEQUENCE</fullName>
    </recommendedName>
</protein>
<dbReference type="Gene3D" id="3.90.70.80">
    <property type="match status" value="1"/>
</dbReference>
<dbReference type="Proteomes" id="UP001172457">
    <property type="component" value="Chromosome 8"/>
</dbReference>
<evidence type="ECO:0000313" key="1">
    <source>
        <dbReference type="EMBL" id="KAJ9539293.1"/>
    </source>
</evidence>
<evidence type="ECO:0008006" key="3">
    <source>
        <dbReference type="Google" id="ProtNLM"/>
    </source>
</evidence>